<organism evidence="1 2">
    <name type="scientific">Truncatella angustata</name>
    <dbReference type="NCBI Taxonomy" id="152316"/>
    <lineage>
        <taxon>Eukaryota</taxon>
        <taxon>Fungi</taxon>
        <taxon>Dikarya</taxon>
        <taxon>Ascomycota</taxon>
        <taxon>Pezizomycotina</taxon>
        <taxon>Sordariomycetes</taxon>
        <taxon>Xylariomycetidae</taxon>
        <taxon>Amphisphaeriales</taxon>
        <taxon>Sporocadaceae</taxon>
        <taxon>Truncatella</taxon>
    </lineage>
</organism>
<gene>
    <name evidence="1" type="ORF">BKA67DRAFT_8890</name>
</gene>
<sequence>MVLTSSMNTTTVSFNTKSQELGMGISTTTVSPWRPTATGVPRIKDDKEFWHEYIVNRVSGLPVDSRADAYVAWLLDPSSNRDPNLASNLFILEGLNSENPDNEEDEILPGTCAFDLREVKELAAVATEYADEEERKRPMAFDDKLASYEVAGATIKSWQAEIEAIIAKQVSGGWLNPDQPSADFDRFLAWVFTSSRSMLPVKGYQRGSYEWKLRQVEKLVGLAAAAYGAEVERKKVEVGKKNPAARDADRIEEDQLYLLRTYVRCCTAADGRTVSLDSLPQNGNVFHVTTGRSNTNENANAVVVSAVLRSLASDSDPACEQELKDTQAKYGRELKRAETIHESTEKLLDRLLQPGGIDNGILGIKQQVFQLNLRAAQNIRSSIENGLPKIPNESKEDLNRLQKVRGERTRVVGGIHRCCDGVVVGPEPLGTNPFPSVPSQPPFRV</sequence>
<keyword evidence="2" id="KW-1185">Reference proteome</keyword>
<dbReference type="EMBL" id="JAGPXC010000001">
    <property type="protein sequence ID" value="KAH6659254.1"/>
    <property type="molecule type" value="Genomic_DNA"/>
</dbReference>
<evidence type="ECO:0000313" key="1">
    <source>
        <dbReference type="EMBL" id="KAH6659254.1"/>
    </source>
</evidence>
<dbReference type="AlphaFoldDB" id="A0A9P9A3U8"/>
<name>A0A9P9A3U8_9PEZI</name>
<accession>A0A9P9A3U8</accession>
<evidence type="ECO:0000313" key="2">
    <source>
        <dbReference type="Proteomes" id="UP000758603"/>
    </source>
</evidence>
<dbReference type="GeneID" id="70138412"/>
<proteinExistence type="predicted"/>
<dbReference type="Proteomes" id="UP000758603">
    <property type="component" value="Unassembled WGS sequence"/>
</dbReference>
<reference evidence="1" key="1">
    <citation type="journal article" date="2021" name="Nat. Commun.">
        <title>Genetic determinants of endophytism in the Arabidopsis root mycobiome.</title>
        <authorList>
            <person name="Mesny F."/>
            <person name="Miyauchi S."/>
            <person name="Thiergart T."/>
            <person name="Pickel B."/>
            <person name="Atanasova L."/>
            <person name="Karlsson M."/>
            <person name="Huettel B."/>
            <person name="Barry K.W."/>
            <person name="Haridas S."/>
            <person name="Chen C."/>
            <person name="Bauer D."/>
            <person name="Andreopoulos W."/>
            <person name="Pangilinan J."/>
            <person name="LaButti K."/>
            <person name="Riley R."/>
            <person name="Lipzen A."/>
            <person name="Clum A."/>
            <person name="Drula E."/>
            <person name="Henrissat B."/>
            <person name="Kohler A."/>
            <person name="Grigoriev I.V."/>
            <person name="Martin F.M."/>
            <person name="Hacquard S."/>
        </authorList>
    </citation>
    <scope>NUCLEOTIDE SEQUENCE</scope>
    <source>
        <strain evidence="1">MPI-SDFR-AT-0073</strain>
    </source>
</reference>
<dbReference type="RefSeq" id="XP_045963385.1">
    <property type="nucleotide sequence ID" value="XM_046109521.1"/>
</dbReference>
<comment type="caution">
    <text evidence="1">The sequence shown here is derived from an EMBL/GenBank/DDBJ whole genome shotgun (WGS) entry which is preliminary data.</text>
</comment>
<protein>
    <submittedName>
        <fullName evidence="1">Uncharacterized protein</fullName>
    </submittedName>
</protein>